<dbReference type="HOGENOM" id="CLU_2790862_0_0_6"/>
<organism evidence="1 2">
    <name type="scientific">Stutzerimonas stutzeri RCH2</name>
    <dbReference type="NCBI Taxonomy" id="644801"/>
    <lineage>
        <taxon>Bacteria</taxon>
        <taxon>Pseudomonadati</taxon>
        <taxon>Pseudomonadota</taxon>
        <taxon>Gammaproteobacteria</taxon>
        <taxon>Pseudomonadales</taxon>
        <taxon>Pseudomonadaceae</taxon>
        <taxon>Stutzerimonas</taxon>
    </lineage>
</organism>
<protein>
    <submittedName>
        <fullName evidence="1">Uncharacterized protein</fullName>
    </submittedName>
</protein>
<sequence length="68" mass="7651">MHPVQLETGPRLHRAAQGLPEKFHVRLKQQGRTLVVLQGDTEQEAHERAQRLADALFSNQGGWTIEPA</sequence>
<geneLocation type="plasmid" evidence="1 2">
    <name>pPSEST02</name>
</geneLocation>
<dbReference type="EMBL" id="CP003073">
    <property type="protein sequence ID" value="AGA88872.1"/>
    <property type="molecule type" value="Genomic_DNA"/>
</dbReference>
<dbReference type="AlphaFoldDB" id="L0GSU4"/>
<evidence type="ECO:0000313" key="2">
    <source>
        <dbReference type="Proteomes" id="UP000010820"/>
    </source>
</evidence>
<evidence type="ECO:0000313" key="1">
    <source>
        <dbReference type="EMBL" id="AGA88872.1"/>
    </source>
</evidence>
<dbReference type="KEGG" id="psh:Psest_4406"/>
<gene>
    <name evidence="1" type="ORF">Psest_4406</name>
</gene>
<accession>L0GSU4</accession>
<proteinExistence type="predicted"/>
<name>L0GSU4_STUST</name>
<reference evidence="1 2" key="1">
    <citation type="submission" date="2011-10" db="EMBL/GenBank/DDBJ databases">
        <title>Complete sequence of plasmid 2 of Pseudomonas stutzeri RCH2.</title>
        <authorList>
            <consortium name="US DOE Joint Genome Institute"/>
            <person name="Lucas S."/>
            <person name="Han J."/>
            <person name="Lapidus A."/>
            <person name="Cheng J.-F."/>
            <person name="Goodwin L."/>
            <person name="Pitluck S."/>
            <person name="Peters L."/>
            <person name="Ovchinnikova G."/>
            <person name="Zeytun A."/>
            <person name="Lu M."/>
            <person name="Detter J.C."/>
            <person name="Han C."/>
            <person name="Tapia R."/>
            <person name="Land M."/>
            <person name="Hauser L."/>
            <person name="Kyrpides N."/>
            <person name="Ivanova N."/>
            <person name="Pagani I."/>
            <person name="Chakraborty R."/>
            <person name="Arkin A."/>
            <person name="Dehal P."/>
            <person name="Wall J."/>
            <person name="Hazen T."/>
            <person name="Woyke T."/>
        </authorList>
    </citation>
    <scope>NUCLEOTIDE SEQUENCE [LARGE SCALE GENOMIC DNA]</scope>
    <source>
        <strain evidence="1 2">RCH2</strain>
        <plasmid evidence="2">Plasmid pPSEST02</plasmid>
    </source>
</reference>
<keyword evidence="1" id="KW-0614">Plasmid</keyword>
<dbReference type="Proteomes" id="UP000010820">
    <property type="component" value="Plasmid pPSEST02"/>
</dbReference>